<dbReference type="EMBL" id="JANBUJ010002028">
    <property type="protein sequence ID" value="KAJ2765379.1"/>
    <property type="molecule type" value="Genomic_DNA"/>
</dbReference>
<accession>A0ACC1JQQ2</accession>
<dbReference type="Proteomes" id="UP001140234">
    <property type="component" value="Unassembled WGS sequence"/>
</dbReference>
<sequence>VVRRAAPTEKSDKLLLDTNDLSEQVLYLAARKVPAIETYIPPEFDMPRIRALVDSQTDIAYDDEDDDVPDDVPPPQYAAAYP</sequence>
<evidence type="ECO:0000313" key="1">
    <source>
        <dbReference type="EMBL" id="KAJ2765379.1"/>
    </source>
</evidence>
<gene>
    <name evidence="1" type="ORF">IWQ57_004801</name>
</gene>
<feature type="non-terminal residue" evidence="1">
    <location>
        <position position="1"/>
    </location>
</feature>
<comment type="caution">
    <text evidence="1">The sequence shown here is derived from an EMBL/GenBank/DDBJ whole genome shotgun (WGS) entry which is preliminary data.</text>
</comment>
<organism evidence="1 2">
    <name type="scientific">Coemansia nantahalensis</name>
    <dbReference type="NCBI Taxonomy" id="2789366"/>
    <lineage>
        <taxon>Eukaryota</taxon>
        <taxon>Fungi</taxon>
        <taxon>Fungi incertae sedis</taxon>
        <taxon>Zoopagomycota</taxon>
        <taxon>Kickxellomycotina</taxon>
        <taxon>Kickxellomycetes</taxon>
        <taxon>Kickxellales</taxon>
        <taxon>Kickxellaceae</taxon>
        <taxon>Coemansia</taxon>
    </lineage>
</organism>
<reference evidence="1" key="1">
    <citation type="submission" date="2022-07" db="EMBL/GenBank/DDBJ databases">
        <title>Phylogenomic reconstructions and comparative analyses of Kickxellomycotina fungi.</title>
        <authorList>
            <person name="Reynolds N.K."/>
            <person name="Stajich J.E."/>
            <person name="Barry K."/>
            <person name="Grigoriev I.V."/>
            <person name="Crous P."/>
            <person name="Smith M.E."/>
        </authorList>
    </citation>
    <scope>NUCLEOTIDE SEQUENCE</scope>
    <source>
        <strain evidence="1">CBS 109366</strain>
    </source>
</reference>
<proteinExistence type="predicted"/>
<protein>
    <submittedName>
        <fullName evidence="1">Uncharacterized protein</fullName>
    </submittedName>
</protein>
<keyword evidence="2" id="KW-1185">Reference proteome</keyword>
<evidence type="ECO:0000313" key="2">
    <source>
        <dbReference type="Proteomes" id="UP001140234"/>
    </source>
</evidence>
<name>A0ACC1JQQ2_9FUNG</name>